<proteinExistence type="inferred from homology"/>
<dbReference type="SUPFAM" id="SSF53850">
    <property type="entry name" value="Periplasmic binding protein-like II"/>
    <property type="match status" value="1"/>
</dbReference>
<dbReference type="PROSITE" id="PS51257">
    <property type="entry name" value="PROKAR_LIPOPROTEIN"/>
    <property type="match status" value="1"/>
</dbReference>
<reference evidence="4" key="1">
    <citation type="journal article" date="2014" name="Int. J. Syst. Evol. Microbiol.">
        <title>Complete genome sequence of Corynebacterium casei LMG S-19264T (=DSM 44701T), isolated from a smear-ripened cheese.</title>
        <authorList>
            <consortium name="US DOE Joint Genome Institute (JGI-PGF)"/>
            <person name="Walter F."/>
            <person name="Albersmeier A."/>
            <person name="Kalinowski J."/>
            <person name="Ruckert C."/>
        </authorList>
    </citation>
    <scope>NUCLEOTIDE SEQUENCE</scope>
    <source>
        <strain evidence="4">JCM 13064</strain>
    </source>
</reference>
<comment type="similarity">
    <text evidence="1">Belongs to the bacterial solute-binding protein 1 family.</text>
</comment>
<evidence type="ECO:0000256" key="3">
    <source>
        <dbReference type="SAM" id="SignalP"/>
    </source>
</evidence>
<name>A0A917VKD6_9ACTN</name>
<organism evidence="4 5">
    <name type="scientific">Sphaerisporangium melleum</name>
    <dbReference type="NCBI Taxonomy" id="321316"/>
    <lineage>
        <taxon>Bacteria</taxon>
        <taxon>Bacillati</taxon>
        <taxon>Actinomycetota</taxon>
        <taxon>Actinomycetes</taxon>
        <taxon>Streptosporangiales</taxon>
        <taxon>Streptosporangiaceae</taxon>
        <taxon>Sphaerisporangium</taxon>
    </lineage>
</organism>
<dbReference type="RefSeq" id="WP_189164567.1">
    <property type="nucleotide sequence ID" value="NZ_BMNT01000021.1"/>
</dbReference>
<dbReference type="Proteomes" id="UP000645217">
    <property type="component" value="Unassembled WGS sequence"/>
</dbReference>
<dbReference type="InterPro" id="IPR006059">
    <property type="entry name" value="SBP"/>
</dbReference>
<evidence type="ECO:0000256" key="2">
    <source>
        <dbReference type="ARBA" id="ARBA00022448"/>
    </source>
</evidence>
<feature type="signal peptide" evidence="3">
    <location>
        <begin position="1"/>
        <end position="22"/>
    </location>
</feature>
<keyword evidence="3" id="KW-0732">Signal</keyword>
<accession>A0A917VKD6</accession>
<keyword evidence="5" id="KW-1185">Reference proteome</keyword>
<keyword evidence="2" id="KW-0813">Transport</keyword>
<gene>
    <name evidence="4" type="ORF">GCM10007964_40280</name>
</gene>
<reference evidence="4" key="2">
    <citation type="submission" date="2020-09" db="EMBL/GenBank/DDBJ databases">
        <authorList>
            <person name="Sun Q."/>
            <person name="Ohkuma M."/>
        </authorList>
    </citation>
    <scope>NUCLEOTIDE SEQUENCE</scope>
    <source>
        <strain evidence="4">JCM 13064</strain>
    </source>
</reference>
<dbReference type="Gene3D" id="3.40.190.10">
    <property type="entry name" value="Periplasmic binding protein-like II"/>
    <property type="match status" value="2"/>
</dbReference>
<evidence type="ECO:0000256" key="1">
    <source>
        <dbReference type="ARBA" id="ARBA00008520"/>
    </source>
</evidence>
<dbReference type="Pfam" id="PF01547">
    <property type="entry name" value="SBP_bac_1"/>
    <property type="match status" value="1"/>
</dbReference>
<feature type="chain" id="PRO_5039697729" evidence="3">
    <location>
        <begin position="23"/>
        <end position="424"/>
    </location>
</feature>
<dbReference type="PANTHER" id="PTHR43649">
    <property type="entry name" value="ARABINOSE-BINDING PROTEIN-RELATED"/>
    <property type="match status" value="1"/>
</dbReference>
<comment type="caution">
    <text evidence="4">The sequence shown here is derived from an EMBL/GenBank/DDBJ whole genome shotgun (WGS) entry which is preliminary data.</text>
</comment>
<dbReference type="AlphaFoldDB" id="A0A917VKD6"/>
<evidence type="ECO:0000313" key="5">
    <source>
        <dbReference type="Proteomes" id="UP000645217"/>
    </source>
</evidence>
<evidence type="ECO:0000313" key="4">
    <source>
        <dbReference type="EMBL" id="GGK93831.1"/>
    </source>
</evidence>
<sequence>MKPLRRRSLITGCVALTALALAGCSGSAGGFQESGGSGSATSADLRLLVNITPVLTKEFYRNLVAPFEKAHPGVKVSIEAPTASDVSATLQQQLAAGSPPDLVSGSLSAEIVPQLSPLPEEQWVKDTPYAEQSRVGGTMWQAGSGNQVQSIVFYNKSAFAKAGITDMPKTMNELTEDLVRLKDAGYVPAQTAGEWVTGAQVQMMANPNVLDTAPDWFNRRNKGEVDFARSDWSKVLEVYQSWIERKLTPPDAMGLKYQDAIDQFLAGKSATFIMGSWFVPTADEAKKSFDVGVFAMPTLDGSPAPVSGGPSIPWSILKSSKNQSAALDLLKYLVTDKTAVVAELKAEGNFRKGFDYPASPLNQAVGEIVSASAATVVASSGQGDNSAPTGFNDELNKQVQGLYLGKTPKDVLASIDSWYTSNAR</sequence>
<dbReference type="PANTHER" id="PTHR43649:SF29">
    <property type="entry name" value="OSMOPROTECTIVE COMPOUNDS-BINDING PROTEIN GGTB"/>
    <property type="match status" value="1"/>
</dbReference>
<dbReference type="InterPro" id="IPR050490">
    <property type="entry name" value="Bact_solute-bd_prot1"/>
</dbReference>
<dbReference type="EMBL" id="BMNT01000021">
    <property type="protein sequence ID" value="GGK93831.1"/>
    <property type="molecule type" value="Genomic_DNA"/>
</dbReference>
<protein>
    <submittedName>
        <fullName evidence="4">Sugar-binding protein</fullName>
    </submittedName>
</protein>